<gene>
    <name evidence="2" type="ORF">H2O64_07550</name>
</gene>
<evidence type="ECO:0000313" key="3">
    <source>
        <dbReference type="Proteomes" id="UP000619238"/>
    </source>
</evidence>
<dbReference type="EMBL" id="JACGWS010000004">
    <property type="protein sequence ID" value="MBC8754523.1"/>
    <property type="molecule type" value="Genomic_DNA"/>
</dbReference>
<keyword evidence="1" id="KW-1133">Transmembrane helix</keyword>
<organism evidence="2 3">
    <name type="scientific">Kordia aestuariivivens</name>
    <dbReference type="NCBI Taxonomy" id="2759037"/>
    <lineage>
        <taxon>Bacteria</taxon>
        <taxon>Pseudomonadati</taxon>
        <taxon>Bacteroidota</taxon>
        <taxon>Flavobacteriia</taxon>
        <taxon>Flavobacteriales</taxon>
        <taxon>Flavobacteriaceae</taxon>
        <taxon>Kordia</taxon>
    </lineage>
</organism>
<proteinExistence type="predicted"/>
<evidence type="ECO:0000256" key="1">
    <source>
        <dbReference type="SAM" id="Phobius"/>
    </source>
</evidence>
<accession>A0ABR7Q7W0</accession>
<sequence>MKTPKNIEHTKETAFDVLDDIKKVNVSPFFKDKTMQRLFAEKEEIAPASIGWFTPKLQFATLICVLVINVFGILQLTNSTYNENVAEFASAYELSQDAKPSLFN</sequence>
<comment type="caution">
    <text evidence="2">The sequence shown here is derived from an EMBL/GenBank/DDBJ whole genome shotgun (WGS) entry which is preliminary data.</text>
</comment>
<evidence type="ECO:0000313" key="2">
    <source>
        <dbReference type="EMBL" id="MBC8754523.1"/>
    </source>
</evidence>
<feature type="transmembrane region" description="Helical" evidence="1">
    <location>
        <begin position="57"/>
        <end position="74"/>
    </location>
</feature>
<dbReference type="RefSeq" id="WP_187561577.1">
    <property type="nucleotide sequence ID" value="NZ_JACGWS010000004.1"/>
</dbReference>
<reference evidence="2 3" key="1">
    <citation type="submission" date="2020-07" db="EMBL/GenBank/DDBJ databases">
        <title>Description of Kordia aestuariivivens sp. nov., isolated from a tidal flat.</title>
        <authorList>
            <person name="Park S."/>
            <person name="Yoon J.-H."/>
        </authorList>
    </citation>
    <scope>NUCLEOTIDE SEQUENCE [LARGE SCALE GENOMIC DNA]</scope>
    <source>
        <strain evidence="2 3">YSTF-M3</strain>
    </source>
</reference>
<protein>
    <submittedName>
        <fullName evidence="2">Uncharacterized protein</fullName>
    </submittedName>
</protein>
<keyword evidence="1" id="KW-0812">Transmembrane</keyword>
<keyword evidence="3" id="KW-1185">Reference proteome</keyword>
<dbReference type="Proteomes" id="UP000619238">
    <property type="component" value="Unassembled WGS sequence"/>
</dbReference>
<keyword evidence="1" id="KW-0472">Membrane</keyword>
<name>A0ABR7Q7W0_9FLAO</name>